<dbReference type="Gene3D" id="3.10.290.10">
    <property type="entry name" value="RNA-binding S4 domain"/>
    <property type="match status" value="1"/>
</dbReference>
<keyword evidence="1" id="KW-0694">RNA-binding</keyword>
<keyword evidence="3" id="KW-0132">Cell division</keyword>
<dbReference type="Pfam" id="PF17774">
    <property type="entry name" value="YlmH_RBD"/>
    <property type="match status" value="1"/>
</dbReference>
<dbReference type="SMART" id="SM00363">
    <property type="entry name" value="S4"/>
    <property type="match status" value="1"/>
</dbReference>
<comment type="caution">
    <text evidence="3">The sequence shown here is derived from an EMBL/GenBank/DDBJ whole genome shotgun (WGS) entry which is preliminary data.</text>
</comment>
<dbReference type="PANTHER" id="PTHR13633:SF3">
    <property type="entry name" value="MITOCHONDRIAL TRANSCRIPTION RESCUE FACTOR 1"/>
    <property type="match status" value="1"/>
</dbReference>
<dbReference type="InterPro" id="IPR048443">
    <property type="entry name" value="RqcP2_N"/>
</dbReference>
<name>A0A0R1HZX4_9LACO</name>
<dbReference type="GO" id="GO:0051301">
    <property type="term" value="P:cell division"/>
    <property type="evidence" value="ECO:0007669"/>
    <property type="project" value="UniProtKB-KW"/>
</dbReference>
<protein>
    <submittedName>
        <fullName evidence="3">Cell division protein</fullName>
    </submittedName>
</protein>
<dbReference type="AlphaFoldDB" id="A0A0R1HZX4"/>
<gene>
    <name evidence="3" type="ORF">FC96_GL000472</name>
</gene>
<dbReference type="PANTHER" id="PTHR13633">
    <property type="entry name" value="MITOCHONDRIAL TRANSCRIPTION RESCUE FACTOR 1"/>
    <property type="match status" value="1"/>
</dbReference>
<keyword evidence="3" id="KW-0131">Cell cycle</keyword>
<dbReference type="PROSITE" id="PS50889">
    <property type="entry name" value="S4"/>
    <property type="match status" value="1"/>
</dbReference>
<evidence type="ECO:0000313" key="3">
    <source>
        <dbReference type="EMBL" id="KRK49540.1"/>
    </source>
</evidence>
<dbReference type="Pfam" id="PF01479">
    <property type="entry name" value="S4"/>
    <property type="match status" value="1"/>
</dbReference>
<evidence type="ECO:0000313" key="4">
    <source>
        <dbReference type="Proteomes" id="UP000050911"/>
    </source>
</evidence>
<dbReference type="PATRIC" id="fig|1302272.5.peg.470"/>
<feature type="domain" description="RNA-binding S4" evidence="2">
    <location>
        <begin position="183"/>
        <end position="242"/>
    </location>
</feature>
<reference evidence="3 4" key="1">
    <citation type="journal article" date="2015" name="Genome Announc.">
        <title>Expanding the biotechnology potential of lactobacilli through comparative genomics of 213 strains and associated genera.</title>
        <authorList>
            <person name="Sun Z."/>
            <person name="Harris H.M."/>
            <person name="McCann A."/>
            <person name="Guo C."/>
            <person name="Argimon S."/>
            <person name="Zhang W."/>
            <person name="Yang X."/>
            <person name="Jeffery I.B."/>
            <person name="Cooney J.C."/>
            <person name="Kagawa T.F."/>
            <person name="Liu W."/>
            <person name="Song Y."/>
            <person name="Salvetti E."/>
            <person name="Wrobel A."/>
            <person name="Rasinkangas P."/>
            <person name="Parkhill J."/>
            <person name="Rea M.C."/>
            <person name="O'Sullivan O."/>
            <person name="Ritari J."/>
            <person name="Douillard F.P."/>
            <person name="Paul Ross R."/>
            <person name="Yang R."/>
            <person name="Briner A.E."/>
            <person name="Felis G.E."/>
            <person name="de Vos W.M."/>
            <person name="Barrangou R."/>
            <person name="Klaenhammer T.R."/>
            <person name="Caufield P.W."/>
            <person name="Cui Y."/>
            <person name="Zhang H."/>
            <person name="O'Toole P.W."/>
        </authorList>
    </citation>
    <scope>NUCLEOTIDE SEQUENCE [LARGE SCALE GENOMIC DNA]</scope>
    <source>
        <strain evidence="3 4">JCM 15530</strain>
    </source>
</reference>
<dbReference type="InterPro" id="IPR002942">
    <property type="entry name" value="S4_RNA-bd"/>
</dbReference>
<proteinExistence type="predicted"/>
<sequence length="260" mass="29663">MADNVAQHFRKDEAPFIETATGWIQQASDEYRPILTLFLNPRQQYILTTLVNRVEGLKLGLNGGYQAAEMKRGLIYPDYYDIHEADFSLSLFEINYPIKFTELHHGQILGTLMGAGVERGVVGDIITDDTRWQLVTTNEMSEYVSLQIDRIGKVKVRLEPLSLDQVITPVTAWEQSETTLSSARLDNVVATAFHLSRHHAKELIEAGRIQLNWTDFDRPDYQLEYADVVSVRGYGRVRLDSVDGLTKREKLRVTLSILHK</sequence>
<dbReference type="EMBL" id="AZCX01000001">
    <property type="protein sequence ID" value="KRK49540.1"/>
    <property type="molecule type" value="Genomic_DNA"/>
</dbReference>
<dbReference type="RefSeq" id="WP_056941850.1">
    <property type="nucleotide sequence ID" value="NZ_AZCX01000001.1"/>
</dbReference>
<dbReference type="OrthoDB" id="9812787at2"/>
<keyword evidence="4" id="KW-1185">Reference proteome</keyword>
<evidence type="ECO:0000256" key="1">
    <source>
        <dbReference type="PROSITE-ProRule" id="PRU00182"/>
    </source>
</evidence>
<dbReference type="CDD" id="cd00165">
    <property type="entry name" value="S4"/>
    <property type="match status" value="1"/>
</dbReference>
<dbReference type="Gene3D" id="3.30.1370.160">
    <property type="match status" value="1"/>
</dbReference>
<dbReference type="InterPro" id="IPR040591">
    <property type="entry name" value="RqcP2_RBD"/>
</dbReference>
<organism evidence="3 4">
    <name type="scientific">Secundilactobacillus kimchicus JCM 15530</name>
    <dbReference type="NCBI Taxonomy" id="1302272"/>
    <lineage>
        <taxon>Bacteria</taxon>
        <taxon>Bacillati</taxon>
        <taxon>Bacillota</taxon>
        <taxon>Bacilli</taxon>
        <taxon>Lactobacillales</taxon>
        <taxon>Lactobacillaceae</taxon>
        <taxon>Secundilactobacillus</taxon>
    </lineage>
</organism>
<dbReference type="InterPro" id="IPR036986">
    <property type="entry name" value="S4_RNA-bd_sf"/>
</dbReference>
<dbReference type="GO" id="GO:0003723">
    <property type="term" value="F:RNA binding"/>
    <property type="evidence" value="ECO:0007669"/>
    <property type="project" value="UniProtKB-KW"/>
</dbReference>
<dbReference type="Proteomes" id="UP000050911">
    <property type="component" value="Unassembled WGS sequence"/>
</dbReference>
<accession>A0A0R1HZX4</accession>
<dbReference type="SUPFAM" id="SSF55174">
    <property type="entry name" value="Alpha-L RNA-binding motif"/>
    <property type="match status" value="1"/>
</dbReference>
<dbReference type="Pfam" id="PF21278">
    <property type="entry name" value="YlmH_1st"/>
    <property type="match status" value="1"/>
</dbReference>
<evidence type="ECO:0000259" key="2">
    <source>
        <dbReference type="SMART" id="SM00363"/>
    </source>
</evidence>
<dbReference type="InterPro" id="IPR012677">
    <property type="entry name" value="Nucleotide-bd_a/b_plait_sf"/>
</dbReference>
<dbReference type="STRING" id="1302272.FC96_GL000472"/>
<dbReference type="Gene3D" id="3.30.70.330">
    <property type="match status" value="1"/>
</dbReference>